<accession>A0A915IWN3</accession>
<dbReference type="Proteomes" id="UP000887565">
    <property type="component" value="Unplaced"/>
</dbReference>
<reference evidence="3" key="1">
    <citation type="submission" date="2022-11" db="UniProtKB">
        <authorList>
            <consortium name="WormBaseParasite"/>
        </authorList>
    </citation>
    <scope>IDENTIFICATION</scope>
</reference>
<organism evidence="2 3">
    <name type="scientific">Romanomermis culicivorax</name>
    <name type="common">Nematode worm</name>
    <dbReference type="NCBI Taxonomy" id="13658"/>
    <lineage>
        <taxon>Eukaryota</taxon>
        <taxon>Metazoa</taxon>
        <taxon>Ecdysozoa</taxon>
        <taxon>Nematoda</taxon>
        <taxon>Enoplea</taxon>
        <taxon>Dorylaimia</taxon>
        <taxon>Mermithida</taxon>
        <taxon>Mermithoidea</taxon>
        <taxon>Mermithidae</taxon>
        <taxon>Romanomermis</taxon>
    </lineage>
</organism>
<proteinExistence type="predicted"/>
<dbReference type="AlphaFoldDB" id="A0A915IWN3"/>
<evidence type="ECO:0000313" key="2">
    <source>
        <dbReference type="Proteomes" id="UP000887565"/>
    </source>
</evidence>
<sequence length="148" mass="16583">MFGSGVSPIAWLDSFDRIKYQTYIPPGCPPSLAPQVKSTTENEYKPSYSCGSPSWILNYGLHSDLQKLIRCLKRLPEKDTLFYAELNRVISHALAIGFVELLQLIKEALVKEKSTGLTDVQISHIDYIVGKLEDGNLCRGQPILPFVK</sequence>
<feature type="domain" description="Integrator complex subunit 14 C-terminal" evidence="1">
    <location>
        <begin position="54"/>
        <end position="112"/>
    </location>
</feature>
<dbReference type="PANTHER" id="PTHR13532">
    <property type="match status" value="1"/>
</dbReference>
<protein>
    <submittedName>
        <fullName evidence="3">Integrator complex subunit 14 C-terminal domain-containing protein</fullName>
    </submittedName>
</protein>
<dbReference type="GO" id="GO:0032039">
    <property type="term" value="C:integrator complex"/>
    <property type="evidence" value="ECO:0007669"/>
    <property type="project" value="InterPro"/>
</dbReference>
<keyword evidence="2" id="KW-1185">Reference proteome</keyword>
<dbReference type="InterPro" id="IPR039841">
    <property type="entry name" value="INTS14"/>
</dbReference>
<dbReference type="InterPro" id="IPR046471">
    <property type="entry name" value="IntS14_C"/>
</dbReference>
<dbReference type="GO" id="GO:0034472">
    <property type="term" value="P:snRNA 3'-end processing"/>
    <property type="evidence" value="ECO:0007669"/>
    <property type="project" value="TreeGrafter"/>
</dbReference>
<name>A0A915IWN3_ROMCU</name>
<evidence type="ECO:0000259" key="1">
    <source>
        <dbReference type="Pfam" id="PF20504"/>
    </source>
</evidence>
<dbReference type="PANTHER" id="PTHR13532:SF3">
    <property type="entry name" value="INTEGRATOR COMPLEX SUBUNIT 14"/>
    <property type="match status" value="1"/>
</dbReference>
<dbReference type="WBParaSite" id="nRc.2.0.1.t18605-RA">
    <property type="protein sequence ID" value="nRc.2.0.1.t18605-RA"/>
    <property type="gene ID" value="nRc.2.0.1.g18605"/>
</dbReference>
<dbReference type="Pfam" id="PF20504">
    <property type="entry name" value="IntS14_C"/>
    <property type="match status" value="1"/>
</dbReference>
<evidence type="ECO:0000313" key="3">
    <source>
        <dbReference type="WBParaSite" id="nRc.2.0.1.t18605-RA"/>
    </source>
</evidence>